<sequence>MQEVPKCMYIAAHFHECFRPHLQRLSSAVKKARNHETPLLNVFGLFGCSQSNARSSDKVSPIRGKLPLRTDTMQCYCLCLQLARPM</sequence>
<organism evidence="1 2">
    <name type="scientific">Panagrellus redivivus</name>
    <name type="common">Microworm</name>
    <dbReference type="NCBI Taxonomy" id="6233"/>
    <lineage>
        <taxon>Eukaryota</taxon>
        <taxon>Metazoa</taxon>
        <taxon>Ecdysozoa</taxon>
        <taxon>Nematoda</taxon>
        <taxon>Chromadorea</taxon>
        <taxon>Rhabditida</taxon>
        <taxon>Tylenchina</taxon>
        <taxon>Panagrolaimomorpha</taxon>
        <taxon>Panagrolaimoidea</taxon>
        <taxon>Panagrolaimidae</taxon>
        <taxon>Panagrellus</taxon>
    </lineage>
</organism>
<protein>
    <submittedName>
        <fullName evidence="2">Uncharacterized protein</fullName>
    </submittedName>
</protein>
<keyword evidence="1" id="KW-1185">Reference proteome</keyword>
<accession>A0A7E4VLE2</accession>
<reference evidence="1" key="1">
    <citation type="journal article" date="2013" name="Genetics">
        <title>The draft genome and transcriptome of Panagrellus redivivus are shaped by the harsh demands of a free-living lifestyle.</title>
        <authorList>
            <person name="Srinivasan J."/>
            <person name="Dillman A.R."/>
            <person name="Macchietto M.G."/>
            <person name="Heikkinen L."/>
            <person name="Lakso M."/>
            <person name="Fracchia K.M."/>
            <person name="Antoshechkin I."/>
            <person name="Mortazavi A."/>
            <person name="Wong G."/>
            <person name="Sternberg P.W."/>
        </authorList>
    </citation>
    <scope>NUCLEOTIDE SEQUENCE [LARGE SCALE GENOMIC DNA]</scope>
    <source>
        <strain evidence="1">MT8872</strain>
    </source>
</reference>
<proteinExistence type="predicted"/>
<dbReference type="WBParaSite" id="Pan_g22205.t1">
    <property type="protein sequence ID" value="Pan_g22205.t1"/>
    <property type="gene ID" value="Pan_g22205"/>
</dbReference>
<evidence type="ECO:0000313" key="2">
    <source>
        <dbReference type="WBParaSite" id="Pan_g22205.t1"/>
    </source>
</evidence>
<dbReference type="AlphaFoldDB" id="A0A7E4VLE2"/>
<evidence type="ECO:0000313" key="1">
    <source>
        <dbReference type="Proteomes" id="UP000492821"/>
    </source>
</evidence>
<name>A0A7E4VLE2_PANRE</name>
<reference evidence="2" key="2">
    <citation type="submission" date="2020-10" db="UniProtKB">
        <authorList>
            <consortium name="WormBaseParasite"/>
        </authorList>
    </citation>
    <scope>IDENTIFICATION</scope>
</reference>
<dbReference type="Proteomes" id="UP000492821">
    <property type="component" value="Unassembled WGS sequence"/>
</dbReference>